<dbReference type="Proteomes" id="UP001429354">
    <property type="component" value="Unassembled WGS sequence"/>
</dbReference>
<keyword evidence="4" id="KW-1185">Reference proteome</keyword>
<dbReference type="CDD" id="cd04182">
    <property type="entry name" value="GT_2_like_f"/>
    <property type="match status" value="1"/>
</dbReference>
<gene>
    <name evidence="3" type="ORF">DT603_03215</name>
</gene>
<comment type="caution">
    <text evidence="3">The sequence shown here is derived from an EMBL/GenBank/DDBJ whole genome shotgun (WGS) entry which is preliminary data.</text>
</comment>
<protein>
    <submittedName>
        <fullName evidence="3">Nucleotidyltransferase family protein</fullName>
    </submittedName>
</protein>
<dbReference type="PANTHER" id="PTHR43777:SF1">
    <property type="entry name" value="MOLYBDENUM COFACTOR CYTIDYLYLTRANSFERASE"/>
    <property type="match status" value="1"/>
</dbReference>
<dbReference type="InterPro" id="IPR025877">
    <property type="entry name" value="MobA-like_NTP_Trfase"/>
</dbReference>
<accession>A0ABX0A8I9</accession>
<evidence type="ECO:0000259" key="2">
    <source>
        <dbReference type="Pfam" id="PF12804"/>
    </source>
</evidence>
<dbReference type="Gene3D" id="3.90.550.10">
    <property type="entry name" value="Spore Coat Polysaccharide Biosynthesis Protein SpsA, Chain A"/>
    <property type="match status" value="1"/>
</dbReference>
<evidence type="ECO:0000313" key="4">
    <source>
        <dbReference type="Proteomes" id="UP001429354"/>
    </source>
</evidence>
<evidence type="ECO:0000256" key="1">
    <source>
        <dbReference type="ARBA" id="ARBA00022842"/>
    </source>
</evidence>
<keyword evidence="1" id="KW-0460">Magnesium</keyword>
<feature type="domain" description="MobA-like NTP transferase" evidence="2">
    <location>
        <begin position="10"/>
        <end position="170"/>
    </location>
</feature>
<sequence length="204" mass="21105">MKESLAPHVVVVLAAGGSRRLGRAKQLLQRDGEALVHRTLRIALETRPLRTLLVIGGHGDAVADAVQDLDVEIVSNPAWQEGLASSLRAAALALEGNAAACLVLGCDQPALQPGHMQKLLEGAAASASGCAATAHGPTPGIPVVVSAAMLAEEARRLSGDRGLRTALQRLPHGSVHLLHAPELQFDLDTPADVQHAIAAGWVDG</sequence>
<dbReference type="SUPFAM" id="SSF53448">
    <property type="entry name" value="Nucleotide-diphospho-sugar transferases"/>
    <property type="match status" value="1"/>
</dbReference>
<name>A0ABX0A8I9_9GAMM</name>
<dbReference type="Pfam" id="PF12804">
    <property type="entry name" value="NTP_transf_3"/>
    <property type="match status" value="1"/>
</dbReference>
<dbReference type="PANTHER" id="PTHR43777">
    <property type="entry name" value="MOLYBDENUM COFACTOR CYTIDYLYLTRANSFERASE"/>
    <property type="match status" value="1"/>
</dbReference>
<proteinExistence type="predicted"/>
<reference evidence="3 4" key="1">
    <citation type="submission" date="2018-07" db="EMBL/GenBank/DDBJ databases">
        <title>Whole genome Sequencing of Pseudoxanthomonas gei KCTC 32298 (T).</title>
        <authorList>
            <person name="Kumar S."/>
            <person name="Bansal K."/>
            <person name="Kaur A."/>
            <person name="Patil P."/>
            <person name="Sharma S."/>
            <person name="Patil P.B."/>
        </authorList>
    </citation>
    <scope>NUCLEOTIDE SEQUENCE [LARGE SCALE GENOMIC DNA]</scope>
    <source>
        <strain evidence="3 4">KCTC 32298</strain>
    </source>
</reference>
<organism evidence="3 4">
    <name type="scientific">Pseudoxanthomonas gei</name>
    <dbReference type="NCBI Taxonomy" id="1383030"/>
    <lineage>
        <taxon>Bacteria</taxon>
        <taxon>Pseudomonadati</taxon>
        <taxon>Pseudomonadota</taxon>
        <taxon>Gammaproteobacteria</taxon>
        <taxon>Lysobacterales</taxon>
        <taxon>Lysobacteraceae</taxon>
        <taxon>Pseudoxanthomonas</taxon>
    </lineage>
</organism>
<dbReference type="InterPro" id="IPR029044">
    <property type="entry name" value="Nucleotide-diphossugar_trans"/>
</dbReference>
<evidence type="ECO:0000313" key="3">
    <source>
        <dbReference type="EMBL" id="NDK37847.1"/>
    </source>
</evidence>
<dbReference type="EMBL" id="QOVG01000002">
    <property type="protein sequence ID" value="NDK37847.1"/>
    <property type="molecule type" value="Genomic_DNA"/>
</dbReference>
<dbReference type="RefSeq" id="WP_162348417.1">
    <property type="nucleotide sequence ID" value="NZ_QOVG01000002.1"/>
</dbReference>